<proteinExistence type="predicted"/>
<comment type="caution">
    <text evidence="2">The sequence shown here is derived from an EMBL/GenBank/DDBJ whole genome shotgun (WGS) entry which is preliminary data.</text>
</comment>
<dbReference type="EMBL" id="JAMQBK010000082">
    <property type="protein sequence ID" value="MCM2374259.1"/>
    <property type="molecule type" value="Genomic_DNA"/>
</dbReference>
<evidence type="ECO:0000313" key="2">
    <source>
        <dbReference type="EMBL" id="MCM2374259.1"/>
    </source>
</evidence>
<keyword evidence="1" id="KW-1133">Transmembrane helix</keyword>
<keyword evidence="1" id="KW-0472">Membrane</keyword>
<keyword evidence="3" id="KW-1185">Reference proteome</keyword>
<dbReference type="RefSeq" id="WP_250932148.1">
    <property type="nucleotide sequence ID" value="NZ_JAMQBK010000082.1"/>
</dbReference>
<reference evidence="2 3" key="1">
    <citation type="journal article" date="2022" name="Syst. Appl. Microbiol.">
        <title>Rhodopirellula aestuarii sp. nov., a novel member of the genus Rhodopirellula isolated from brackish sediments collected in the Tagus River estuary, Portugal.</title>
        <authorList>
            <person name="Vitorino I.R."/>
            <person name="Klimek D."/>
            <person name="Calusinska M."/>
            <person name="Lobo-da-Cunha A."/>
            <person name="Vasconcelos V."/>
            <person name="Lage O.M."/>
        </authorList>
    </citation>
    <scope>NUCLEOTIDE SEQUENCE [LARGE SCALE GENOMIC DNA]</scope>
    <source>
        <strain evidence="2 3">ICT_H3.1</strain>
    </source>
</reference>
<gene>
    <name evidence="2" type="ORF">NB063_26885</name>
</gene>
<dbReference type="Proteomes" id="UP001202961">
    <property type="component" value="Unassembled WGS sequence"/>
</dbReference>
<name>A0ABT0UC17_9BACT</name>
<feature type="transmembrane region" description="Helical" evidence="1">
    <location>
        <begin position="38"/>
        <end position="58"/>
    </location>
</feature>
<accession>A0ABT0UC17</accession>
<sequence length="88" mass="9331">MGTFVANYLALTIPNLVAISEAFSQTGLHLALRSRQWASSWLAVAACTAIMLPPLPHLQMRKSSFVFLAAGSGAMVLNIITPIGMVSS</sequence>
<keyword evidence="1" id="KW-0812">Transmembrane</keyword>
<feature type="transmembrane region" description="Helical" evidence="1">
    <location>
        <begin position="65"/>
        <end position="85"/>
    </location>
</feature>
<evidence type="ECO:0000313" key="3">
    <source>
        <dbReference type="Proteomes" id="UP001202961"/>
    </source>
</evidence>
<organism evidence="2 3">
    <name type="scientific">Aporhodopirellula aestuarii</name>
    <dbReference type="NCBI Taxonomy" id="2950107"/>
    <lineage>
        <taxon>Bacteria</taxon>
        <taxon>Pseudomonadati</taxon>
        <taxon>Planctomycetota</taxon>
        <taxon>Planctomycetia</taxon>
        <taxon>Pirellulales</taxon>
        <taxon>Pirellulaceae</taxon>
        <taxon>Aporhodopirellula</taxon>
    </lineage>
</organism>
<evidence type="ECO:0000256" key="1">
    <source>
        <dbReference type="SAM" id="Phobius"/>
    </source>
</evidence>
<protein>
    <submittedName>
        <fullName evidence="2">Uncharacterized protein</fullName>
    </submittedName>
</protein>